<keyword evidence="2" id="KW-1185">Reference proteome</keyword>
<proteinExistence type="predicted"/>
<organism evidence="1 2">
    <name type="scientific">Violaceomyces palustris</name>
    <dbReference type="NCBI Taxonomy" id="1673888"/>
    <lineage>
        <taxon>Eukaryota</taxon>
        <taxon>Fungi</taxon>
        <taxon>Dikarya</taxon>
        <taxon>Basidiomycota</taxon>
        <taxon>Ustilaginomycotina</taxon>
        <taxon>Ustilaginomycetes</taxon>
        <taxon>Violaceomycetales</taxon>
        <taxon>Violaceomycetaceae</taxon>
        <taxon>Violaceomyces</taxon>
    </lineage>
</organism>
<protein>
    <submittedName>
        <fullName evidence="1">Uncharacterized protein</fullName>
    </submittedName>
</protein>
<evidence type="ECO:0000313" key="1">
    <source>
        <dbReference type="EMBL" id="PWN52890.1"/>
    </source>
</evidence>
<evidence type="ECO:0000313" key="2">
    <source>
        <dbReference type="Proteomes" id="UP000245626"/>
    </source>
</evidence>
<sequence>MPNFDLLEVDLIWPALQKAATEDPEFTSSNFDRAHVRIDSVRFKIVEELEEGILMSRKALEHHQLRICDDGDIVEMFSSENPLSRILLSKLMPGARVLTQAPPRIFRNGSESRANGDGNEQAQELPPTSKGTLEARKEDKLGPKHKEGGRKEVQEEREQMEHDNDDSGEEFPESLSLLDRISADQTVRSVSKPKPKAPSKDLTRKVHGSHTSPEDADTAKVAKGKRNAATGSFDANLYVLKDSSSLRSRISDNPSNSKRQRVALIPSDQNYGQNDHRKISNGSERRSIQTSGERWYQPKKFGTGEEAGEATRKWPHRDPRHAYSAYESVYVSEDPMDEESQLYRETSDLNPEEIKQASAKSRQILREMQQRRRLQAKAAAVPAERSDSPVPTDPVIPDGVCERGDPSSQYLRKQRDSSSSQERPPPPGPPPPKPFHRSPDWQGVRMPRTSEPRGSQASRHHGRSSTYSVSSSALRYGQRYDPSWSYRKDSLGAIDPDYYRTRNRQNSRNWQNANFYE</sequence>
<name>A0ACD0P4D5_9BASI</name>
<dbReference type="EMBL" id="KZ819752">
    <property type="protein sequence ID" value="PWN52890.1"/>
    <property type="molecule type" value="Genomic_DNA"/>
</dbReference>
<gene>
    <name evidence="1" type="ORF">IE53DRAFT_409075</name>
</gene>
<dbReference type="Proteomes" id="UP000245626">
    <property type="component" value="Unassembled WGS sequence"/>
</dbReference>
<reference evidence="1 2" key="1">
    <citation type="journal article" date="2018" name="Mol. Biol. Evol.">
        <title>Broad Genomic Sampling Reveals a Smut Pathogenic Ancestry of the Fungal Clade Ustilaginomycotina.</title>
        <authorList>
            <person name="Kijpornyongpan T."/>
            <person name="Mondo S.J."/>
            <person name="Barry K."/>
            <person name="Sandor L."/>
            <person name="Lee J."/>
            <person name="Lipzen A."/>
            <person name="Pangilinan J."/>
            <person name="LaButti K."/>
            <person name="Hainaut M."/>
            <person name="Henrissat B."/>
            <person name="Grigoriev I.V."/>
            <person name="Spatafora J.W."/>
            <person name="Aime M.C."/>
        </authorList>
    </citation>
    <scope>NUCLEOTIDE SEQUENCE [LARGE SCALE GENOMIC DNA]</scope>
    <source>
        <strain evidence="1 2">SA 807</strain>
    </source>
</reference>
<accession>A0ACD0P4D5</accession>